<accession>A0ABX7FML4</accession>
<evidence type="ECO:0000256" key="1">
    <source>
        <dbReference type="ARBA" id="ARBA00022723"/>
    </source>
</evidence>
<reference evidence="5 6" key="1">
    <citation type="submission" date="2021-01" db="EMBL/GenBank/DDBJ databases">
        <title>Identification of strong promoters based on the transcriptome of Brevibacillus choshinensis.</title>
        <authorList>
            <person name="Yao D."/>
            <person name="Zhang K."/>
            <person name="Wu J."/>
        </authorList>
    </citation>
    <scope>NUCLEOTIDE SEQUENCE [LARGE SCALE GENOMIC DNA]</scope>
    <source>
        <strain evidence="5 6">HPD31-SP3</strain>
    </source>
</reference>
<dbReference type="EMBL" id="CP069127">
    <property type="protein sequence ID" value="QRG66897.1"/>
    <property type="molecule type" value="Genomic_DNA"/>
</dbReference>
<keyword evidence="6" id="KW-1185">Reference proteome</keyword>
<dbReference type="InterPro" id="IPR002509">
    <property type="entry name" value="NODB_dom"/>
</dbReference>
<evidence type="ECO:0000256" key="2">
    <source>
        <dbReference type="ARBA" id="ARBA00022801"/>
    </source>
</evidence>
<dbReference type="PANTHER" id="PTHR10587:SF133">
    <property type="entry name" value="CHITIN DEACETYLASE 1-RELATED"/>
    <property type="match status" value="1"/>
</dbReference>
<feature type="signal peptide" evidence="3">
    <location>
        <begin position="1"/>
        <end position="25"/>
    </location>
</feature>
<evidence type="ECO:0000313" key="6">
    <source>
        <dbReference type="Proteomes" id="UP000596248"/>
    </source>
</evidence>
<dbReference type="Pfam" id="PF01522">
    <property type="entry name" value="Polysacc_deac_1"/>
    <property type="match status" value="1"/>
</dbReference>
<feature type="domain" description="NodB homology" evidence="4">
    <location>
        <begin position="49"/>
        <end position="231"/>
    </location>
</feature>
<sequence>MKKQALSLFIVTMLLASSLTGSALAQKQRDRDYYETRGEIVWEVNTNKKVMALTFDDGPDPEYTAQIAALLREYNAKATFFMVGSRVKAFPQVARQLVSENHELANHTYSHPDVRRISNDRLQAEMEKTQEIIYASTGVRPQLFRPPGGYYSDSVVNVAKRSGFLVVMWSWHQDTRDWSDPGVKKIVNKVINNARNGDIVLFHDYGGNRSQTVKALREILPVLQKRGYEFVTVSEMMRLYGKTKKVGQGDQGDD</sequence>
<feature type="chain" id="PRO_5046798216" evidence="3">
    <location>
        <begin position="26"/>
        <end position="254"/>
    </location>
</feature>
<dbReference type="InterPro" id="IPR050248">
    <property type="entry name" value="Polysacc_deacetylase_ArnD"/>
</dbReference>
<dbReference type="CDD" id="cd10917">
    <property type="entry name" value="CE4_NodB_like_6s_7s"/>
    <property type="match status" value="1"/>
</dbReference>
<keyword evidence="3" id="KW-0732">Signal</keyword>
<proteinExistence type="predicted"/>
<organism evidence="5 6">
    <name type="scientific">Brevibacillus choshinensis</name>
    <dbReference type="NCBI Taxonomy" id="54911"/>
    <lineage>
        <taxon>Bacteria</taxon>
        <taxon>Bacillati</taxon>
        <taxon>Bacillota</taxon>
        <taxon>Bacilli</taxon>
        <taxon>Bacillales</taxon>
        <taxon>Paenibacillaceae</taxon>
        <taxon>Brevibacillus</taxon>
    </lineage>
</organism>
<dbReference type="PANTHER" id="PTHR10587">
    <property type="entry name" value="GLYCOSYL TRANSFERASE-RELATED"/>
    <property type="match status" value="1"/>
</dbReference>
<dbReference type="Proteomes" id="UP000596248">
    <property type="component" value="Chromosome"/>
</dbReference>
<keyword evidence="2" id="KW-0378">Hydrolase</keyword>
<dbReference type="SUPFAM" id="SSF88713">
    <property type="entry name" value="Glycoside hydrolase/deacetylase"/>
    <property type="match status" value="1"/>
</dbReference>
<evidence type="ECO:0000259" key="4">
    <source>
        <dbReference type="PROSITE" id="PS51677"/>
    </source>
</evidence>
<gene>
    <name evidence="5" type="ORF">JNE38_26030</name>
</gene>
<protein>
    <submittedName>
        <fullName evidence="5">Polysaccharide deacetylase family protein</fullName>
    </submittedName>
</protein>
<dbReference type="RefSeq" id="WP_203353961.1">
    <property type="nucleotide sequence ID" value="NZ_CP069127.1"/>
</dbReference>
<evidence type="ECO:0000313" key="5">
    <source>
        <dbReference type="EMBL" id="QRG66897.1"/>
    </source>
</evidence>
<dbReference type="Gene3D" id="3.20.20.370">
    <property type="entry name" value="Glycoside hydrolase/deacetylase"/>
    <property type="match status" value="1"/>
</dbReference>
<dbReference type="PROSITE" id="PS51677">
    <property type="entry name" value="NODB"/>
    <property type="match status" value="1"/>
</dbReference>
<name>A0ABX7FML4_BRECH</name>
<keyword evidence="1" id="KW-0479">Metal-binding</keyword>
<evidence type="ECO:0000256" key="3">
    <source>
        <dbReference type="SAM" id="SignalP"/>
    </source>
</evidence>
<dbReference type="InterPro" id="IPR011330">
    <property type="entry name" value="Glyco_hydro/deAcase_b/a-brl"/>
</dbReference>